<protein>
    <recommendedName>
        <fullName evidence="8">Major facilitator superfamily (MFS) profile domain-containing protein</fullName>
    </recommendedName>
</protein>
<keyword evidence="4 7" id="KW-1133">Transmembrane helix</keyword>
<evidence type="ECO:0000256" key="4">
    <source>
        <dbReference type="ARBA" id="ARBA00022989"/>
    </source>
</evidence>
<comment type="subcellular location">
    <subcellularLocation>
        <location evidence="1">Membrane</location>
        <topology evidence="1">Multi-pass membrane protein</topology>
    </subcellularLocation>
</comment>
<organism evidence="9 10">
    <name type="scientific">Nematostella vectensis</name>
    <name type="common">Starlet sea anemone</name>
    <dbReference type="NCBI Taxonomy" id="45351"/>
    <lineage>
        <taxon>Eukaryota</taxon>
        <taxon>Metazoa</taxon>
        <taxon>Cnidaria</taxon>
        <taxon>Anthozoa</taxon>
        <taxon>Hexacorallia</taxon>
        <taxon>Actiniaria</taxon>
        <taxon>Edwardsiidae</taxon>
        <taxon>Nematostella</taxon>
    </lineage>
</organism>
<keyword evidence="5" id="KW-0534">Nitrate assimilation</keyword>
<dbReference type="HOGENOM" id="CLU_024204_4_1_1"/>
<evidence type="ECO:0000256" key="6">
    <source>
        <dbReference type="ARBA" id="ARBA00023136"/>
    </source>
</evidence>
<feature type="transmembrane region" description="Helical" evidence="7">
    <location>
        <begin position="283"/>
        <end position="301"/>
    </location>
</feature>
<dbReference type="PhylomeDB" id="A7T6X0"/>
<dbReference type="EMBL" id="DS471764">
    <property type="protein sequence ID" value="EDO28285.1"/>
    <property type="molecule type" value="Genomic_DNA"/>
</dbReference>
<keyword evidence="6 7" id="KW-0472">Membrane</keyword>
<dbReference type="OMA" id="IPCFMFA"/>
<feature type="transmembrane region" description="Helical" evidence="7">
    <location>
        <begin position="7"/>
        <end position="25"/>
    </location>
</feature>
<dbReference type="eggNOG" id="ENOG502QPIC">
    <property type="taxonomic scope" value="Eukaryota"/>
</dbReference>
<feature type="transmembrane region" description="Helical" evidence="7">
    <location>
        <begin position="37"/>
        <end position="57"/>
    </location>
</feature>
<dbReference type="Proteomes" id="UP000001593">
    <property type="component" value="Unassembled WGS sequence"/>
</dbReference>
<gene>
    <name evidence="9" type="ORF">NEMVEDRAFT_v1g61402</name>
</gene>
<feature type="non-terminal residue" evidence="9">
    <location>
        <position position="310"/>
    </location>
</feature>
<feature type="transmembrane region" description="Helical" evidence="7">
    <location>
        <begin position="101"/>
        <end position="121"/>
    </location>
</feature>
<dbReference type="InterPro" id="IPR044772">
    <property type="entry name" value="NO3_transporter"/>
</dbReference>
<keyword evidence="3 7" id="KW-0812">Transmembrane</keyword>
<feature type="transmembrane region" description="Helical" evidence="7">
    <location>
        <begin position="69"/>
        <end position="89"/>
    </location>
</feature>
<proteinExistence type="inferred from homology"/>
<dbReference type="GO" id="GO:0016020">
    <property type="term" value="C:membrane"/>
    <property type="evidence" value="ECO:0007669"/>
    <property type="project" value="UniProtKB-SubCell"/>
</dbReference>
<feature type="non-terminal residue" evidence="9">
    <location>
        <position position="1"/>
    </location>
</feature>
<feature type="transmembrane region" description="Helical" evidence="7">
    <location>
        <begin position="159"/>
        <end position="177"/>
    </location>
</feature>
<evidence type="ECO:0000256" key="1">
    <source>
        <dbReference type="ARBA" id="ARBA00004141"/>
    </source>
</evidence>
<dbReference type="PRINTS" id="PR01035">
    <property type="entry name" value="TCRTETA"/>
</dbReference>
<evidence type="ECO:0000256" key="7">
    <source>
        <dbReference type="SAM" id="Phobius"/>
    </source>
</evidence>
<dbReference type="Pfam" id="PF07690">
    <property type="entry name" value="MFS_1"/>
    <property type="match status" value="1"/>
</dbReference>
<evidence type="ECO:0000256" key="5">
    <source>
        <dbReference type="ARBA" id="ARBA00023063"/>
    </source>
</evidence>
<dbReference type="InParanoid" id="A7T6X0"/>
<dbReference type="InterPro" id="IPR036259">
    <property type="entry name" value="MFS_trans_sf"/>
</dbReference>
<evidence type="ECO:0000259" key="8">
    <source>
        <dbReference type="PROSITE" id="PS50850"/>
    </source>
</evidence>
<dbReference type="GO" id="GO:0015112">
    <property type="term" value="F:nitrate transmembrane transporter activity"/>
    <property type="evidence" value="ECO:0007669"/>
    <property type="project" value="InterPro"/>
</dbReference>
<evidence type="ECO:0000256" key="2">
    <source>
        <dbReference type="ARBA" id="ARBA00008432"/>
    </source>
</evidence>
<dbReference type="InterPro" id="IPR011701">
    <property type="entry name" value="MFS"/>
</dbReference>
<comment type="similarity">
    <text evidence="2">Belongs to the major facilitator superfamily. Nitrate/nitrite porter (TC 2.A.1.8) family.</text>
</comment>
<reference evidence="9 10" key="1">
    <citation type="journal article" date="2007" name="Science">
        <title>Sea anemone genome reveals ancestral eumetazoan gene repertoire and genomic organization.</title>
        <authorList>
            <person name="Putnam N.H."/>
            <person name="Srivastava M."/>
            <person name="Hellsten U."/>
            <person name="Dirks B."/>
            <person name="Chapman J."/>
            <person name="Salamov A."/>
            <person name="Terry A."/>
            <person name="Shapiro H."/>
            <person name="Lindquist E."/>
            <person name="Kapitonov V.V."/>
            <person name="Jurka J."/>
            <person name="Genikhovich G."/>
            <person name="Grigoriev I.V."/>
            <person name="Lucas S.M."/>
            <person name="Steele R.E."/>
            <person name="Finnerty J.R."/>
            <person name="Technau U."/>
            <person name="Martindale M.Q."/>
            <person name="Rokhsar D.S."/>
        </authorList>
    </citation>
    <scope>NUCLEOTIDE SEQUENCE [LARGE SCALE GENOMIC DNA]</scope>
    <source>
        <strain evidence="10">CH2 X CH6</strain>
    </source>
</reference>
<dbReference type="PROSITE" id="PS50850">
    <property type="entry name" value="MFS"/>
    <property type="match status" value="1"/>
</dbReference>
<dbReference type="InterPro" id="IPR020846">
    <property type="entry name" value="MFS_dom"/>
</dbReference>
<dbReference type="AlphaFoldDB" id="A7T6X0"/>
<evidence type="ECO:0000256" key="3">
    <source>
        <dbReference type="ARBA" id="ARBA00022692"/>
    </source>
</evidence>
<dbReference type="PANTHER" id="PTHR23515">
    <property type="entry name" value="HIGH-AFFINITY NITRATE TRANSPORTER 2.3"/>
    <property type="match status" value="1"/>
</dbReference>
<name>A7T6X0_NEMVE</name>
<accession>A7T6X0</accession>
<sequence length="310" mass="33786">DRFGPRKVFSSLLIVMAFPVFFFAFGNSFTQLLVARLLLSSIGAGFVIGIRLVADWFPPSMVGRAEGFYAGWGNFGSAAAAMTLPWFALKLFGSYEDGWRYALALNGVVSLVYGFIFYFVVRDAPEGKTFKGVKKTQPLTATSWDRYSFSSVAALNTTYFANFGAELAVVSMLPLFFENTFKISPTLAGMVAASFAFVNLFARPLGGLLSDKLGNRKLTMLIYMVGITSGFFAMSFINASWPLWVAVLVTIICSLFVQGAEGATFAVIPFIKKNMTGQISGMAGAYGNVGAVVYLVIYSLVDSQTFFYII</sequence>
<evidence type="ECO:0000313" key="10">
    <source>
        <dbReference type="Proteomes" id="UP000001593"/>
    </source>
</evidence>
<feature type="transmembrane region" description="Helical" evidence="7">
    <location>
        <begin position="183"/>
        <end position="206"/>
    </location>
</feature>
<keyword evidence="10" id="KW-1185">Reference proteome</keyword>
<dbReference type="STRING" id="45351.A7T6X0"/>
<dbReference type="GO" id="GO:0042128">
    <property type="term" value="P:nitrate assimilation"/>
    <property type="evidence" value="ECO:0007669"/>
    <property type="project" value="UniProtKB-KW"/>
</dbReference>
<feature type="transmembrane region" description="Helical" evidence="7">
    <location>
        <begin position="243"/>
        <end position="271"/>
    </location>
</feature>
<evidence type="ECO:0000313" key="9">
    <source>
        <dbReference type="EMBL" id="EDO28285.1"/>
    </source>
</evidence>
<dbReference type="SUPFAM" id="SSF103473">
    <property type="entry name" value="MFS general substrate transporter"/>
    <property type="match status" value="1"/>
</dbReference>
<feature type="domain" description="Major facilitator superfamily (MFS) profile" evidence="8">
    <location>
        <begin position="1"/>
        <end position="310"/>
    </location>
</feature>
<dbReference type="Gene3D" id="1.20.1250.20">
    <property type="entry name" value="MFS general substrate transporter like domains"/>
    <property type="match status" value="2"/>
</dbReference>
<dbReference type="InterPro" id="IPR001958">
    <property type="entry name" value="Tet-R_TetA/multi-R_MdtG-like"/>
</dbReference>
<feature type="transmembrane region" description="Helical" evidence="7">
    <location>
        <begin position="218"/>
        <end position="237"/>
    </location>
</feature>